<evidence type="ECO:0000313" key="4">
    <source>
        <dbReference type="Proteomes" id="UP000051934"/>
    </source>
</evidence>
<dbReference type="EMBL" id="LIBB01000185">
    <property type="protein sequence ID" value="KRO71415.1"/>
    <property type="molecule type" value="Genomic_DNA"/>
</dbReference>
<comment type="caution">
    <text evidence="3">The sequence shown here is derived from an EMBL/GenBank/DDBJ whole genome shotgun (WGS) entry which is preliminary data.</text>
</comment>
<reference evidence="3 4" key="1">
    <citation type="submission" date="2015-10" db="EMBL/GenBank/DDBJ databases">
        <title>Metagenome-Assembled Genomes uncover a global brackish microbiome.</title>
        <authorList>
            <person name="Hugerth L.W."/>
            <person name="Larsson J."/>
            <person name="Alneberg J."/>
            <person name="Lindh M.V."/>
            <person name="Legrand C."/>
            <person name="Pinhassi J."/>
            <person name="Andersson A.F."/>
        </authorList>
    </citation>
    <scope>NUCLEOTIDE SEQUENCE [LARGE SCALE GENOMIC DNA]</scope>
    <source>
        <strain evidence="3">BACL4 MAG-120507-bin80</strain>
    </source>
</reference>
<sequence>MTSPISNNPQNGVPPSRLKPDNEPAKQRSVDEQRKADDVAKMVNDVLIDPNIEKALNSSGFDQAKVNSIKTALEQGNYPLDDRKIAESFIPLEKLL</sequence>
<accession>A0A0R2S920</accession>
<dbReference type="InterPro" id="IPR035890">
    <property type="entry name" value="Anti-sigma-28_factor_FlgM_sf"/>
</dbReference>
<organism evidence="3 4">
    <name type="scientific">OM182 bacterium BACL3 MAG-120507-bin80</name>
    <dbReference type="NCBI Taxonomy" id="1655577"/>
    <lineage>
        <taxon>Bacteria</taxon>
        <taxon>Pseudomonadati</taxon>
        <taxon>Pseudomonadota</taxon>
        <taxon>Gammaproteobacteria</taxon>
        <taxon>OMG group</taxon>
        <taxon>OM182 clade</taxon>
    </lineage>
</organism>
<gene>
    <name evidence="3" type="ORF">ABR69_11515</name>
</gene>
<feature type="compositionally biased region" description="Basic and acidic residues" evidence="1">
    <location>
        <begin position="18"/>
        <end position="38"/>
    </location>
</feature>
<protein>
    <recommendedName>
        <fullName evidence="2">Anti-sigma-28 factor FlgM C-terminal domain-containing protein</fullName>
    </recommendedName>
</protein>
<dbReference type="Proteomes" id="UP000051934">
    <property type="component" value="Unassembled WGS sequence"/>
</dbReference>
<dbReference type="InterPro" id="IPR031316">
    <property type="entry name" value="FlgM_C"/>
</dbReference>
<dbReference type="AlphaFoldDB" id="A0A0R2S920"/>
<evidence type="ECO:0000256" key="1">
    <source>
        <dbReference type="SAM" id="MobiDB-lite"/>
    </source>
</evidence>
<dbReference type="Pfam" id="PF04316">
    <property type="entry name" value="FlgM"/>
    <property type="match status" value="1"/>
</dbReference>
<feature type="domain" description="Anti-sigma-28 factor FlgM C-terminal" evidence="2">
    <location>
        <begin position="54"/>
        <end position="89"/>
    </location>
</feature>
<feature type="compositionally biased region" description="Polar residues" evidence="1">
    <location>
        <begin position="1"/>
        <end position="13"/>
    </location>
</feature>
<proteinExistence type="predicted"/>
<dbReference type="SUPFAM" id="SSF101498">
    <property type="entry name" value="Anti-sigma factor FlgM"/>
    <property type="match status" value="1"/>
</dbReference>
<evidence type="ECO:0000313" key="3">
    <source>
        <dbReference type="EMBL" id="KRO71415.1"/>
    </source>
</evidence>
<evidence type="ECO:0000259" key="2">
    <source>
        <dbReference type="Pfam" id="PF04316"/>
    </source>
</evidence>
<feature type="region of interest" description="Disordered" evidence="1">
    <location>
        <begin position="1"/>
        <end position="38"/>
    </location>
</feature>
<name>A0A0R2S920_9GAMM</name>